<dbReference type="RefSeq" id="WP_382378701.1">
    <property type="nucleotide sequence ID" value="NZ_JBHRZI010000035.1"/>
</dbReference>
<evidence type="ECO:0000313" key="2">
    <source>
        <dbReference type="EMBL" id="MFC3897209.1"/>
    </source>
</evidence>
<accession>A0ABV8C5V7</accession>
<organism evidence="2 3">
    <name type="scientific">Lentzea rhizosphaerae</name>
    <dbReference type="NCBI Taxonomy" id="2041025"/>
    <lineage>
        <taxon>Bacteria</taxon>
        <taxon>Bacillati</taxon>
        <taxon>Actinomycetota</taxon>
        <taxon>Actinomycetes</taxon>
        <taxon>Pseudonocardiales</taxon>
        <taxon>Pseudonocardiaceae</taxon>
        <taxon>Lentzea</taxon>
    </lineage>
</organism>
<evidence type="ECO:0000259" key="1">
    <source>
        <dbReference type="Pfam" id="PF19493"/>
    </source>
</evidence>
<proteinExistence type="predicted"/>
<dbReference type="EMBL" id="JBHRZI010000035">
    <property type="protein sequence ID" value="MFC3897209.1"/>
    <property type="molecule type" value="Genomic_DNA"/>
</dbReference>
<reference evidence="3" key="1">
    <citation type="journal article" date="2019" name="Int. J. Syst. Evol. Microbiol.">
        <title>The Global Catalogue of Microorganisms (GCM) 10K type strain sequencing project: providing services to taxonomists for standard genome sequencing and annotation.</title>
        <authorList>
            <consortium name="The Broad Institute Genomics Platform"/>
            <consortium name="The Broad Institute Genome Sequencing Center for Infectious Disease"/>
            <person name="Wu L."/>
            <person name="Ma J."/>
        </authorList>
    </citation>
    <scope>NUCLEOTIDE SEQUENCE [LARGE SCALE GENOMIC DNA]</scope>
    <source>
        <strain evidence="3">CGMCC 4.7405</strain>
    </source>
</reference>
<keyword evidence="3" id="KW-1185">Reference proteome</keyword>
<gene>
    <name evidence="2" type="ORF">ACFOWZ_37515</name>
</gene>
<sequence length="107" mass="11515">MPHVVELPLDDGEVVLVEVDDAESAELERVGRTSTAVHDATETLQDALRRTKPAVQAVVRQMRELAPDKITLKFGVKLTAAAGVVIAHAASEANFEVSVEWNATPQS</sequence>
<comment type="caution">
    <text evidence="2">The sequence shown here is derived from an EMBL/GenBank/DDBJ whole genome shotgun (WGS) entry which is preliminary data.</text>
</comment>
<evidence type="ECO:0000313" key="3">
    <source>
        <dbReference type="Proteomes" id="UP001595690"/>
    </source>
</evidence>
<dbReference type="Pfam" id="PF19493">
    <property type="entry name" value="Trypco1"/>
    <property type="match status" value="1"/>
</dbReference>
<dbReference type="NCBIfam" id="NF041216">
    <property type="entry name" value="CU044_2847_fam"/>
    <property type="match status" value="1"/>
</dbReference>
<protein>
    <submittedName>
        <fullName evidence="2">CU044_2847 family protein</fullName>
    </submittedName>
</protein>
<dbReference type="InterPro" id="IPR045794">
    <property type="entry name" value="Trypco1"/>
</dbReference>
<dbReference type="Proteomes" id="UP001595690">
    <property type="component" value="Unassembled WGS sequence"/>
</dbReference>
<name>A0ABV8C5V7_9PSEU</name>
<feature type="domain" description="Trypsin-co-occurring" evidence="1">
    <location>
        <begin position="7"/>
        <end position="102"/>
    </location>
</feature>